<dbReference type="EMBL" id="PP496413">
    <property type="protein sequence ID" value="WYV99125.1"/>
    <property type="molecule type" value="Genomic_DNA"/>
</dbReference>
<dbReference type="Proteomes" id="UP001438490">
    <property type="component" value="Segment"/>
</dbReference>
<evidence type="ECO:0000313" key="1">
    <source>
        <dbReference type="EMBL" id="WYV99125.1"/>
    </source>
</evidence>
<accession>A0AAX4MYC8</accession>
<dbReference type="SUPFAM" id="SSF143990">
    <property type="entry name" value="YbiA-like"/>
    <property type="match status" value="1"/>
</dbReference>
<reference evidence="1 2" key="1">
    <citation type="submission" date="2024-03" db="EMBL/GenBank/DDBJ databases">
        <title>Isolation and characterization of a phage collection against Pseudomonas putida.</title>
        <authorList>
            <person name="Brauer A."/>
            <person name="Rosendahl S."/>
            <person name="Kangsep A."/>
            <person name="Rikberg R."/>
            <person name="Lewanczyk A.C."/>
            <person name="Horak R."/>
            <person name="Tamman H."/>
        </authorList>
    </citation>
    <scope>NUCLEOTIDE SEQUENCE [LARGE SCALE GENOMIC DNA]</scope>
</reference>
<gene>
    <name evidence="1" type="ORF">Amme3_00129</name>
</gene>
<proteinExistence type="predicted"/>
<sequence length="148" mass="17865">MIYLPERDGIDHINIYSKGKTELGRWMTNFAYSPFVSRRGHGQFASVEGFWYWLKSGEQHEHMRHLFGAEAKIHGKALERVDRDETMFNREILFAINDKIRAYPEWQKRLSETSLPFAHYYVYNGTIKHAGYEWITEHWDRIRKRLRE</sequence>
<dbReference type="InterPro" id="IPR037238">
    <property type="entry name" value="YbiA-like_sf"/>
</dbReference>
<keyword evidence="2" id="KW-1185">Reference proteome</keyword>
<name>A0AAX4MYC8_9CAUD</name>
<organism evidence="1 2">
    <name type="scientific">Pseudomonas phage vB_PpuM-Amme-3</name>
    <dbReference type="NCBI Taxonomy" id="3132617"/>
    <lineage>
        <taxon>Viruses</taxon>
        <taxon>Duplodnaviria</taxon>
        <taxon>Heunggongvirae</taxon>
        <taxon>Uroviricota</taxon>
        <taxon>Caudoviricetes</taxon>
        <taxon>Vandenendeviridae</taxon>
        <taxon>Gorskivirinae</taxon>
        <taxon>Tartuvirus</taxon>
        <taxon>Tartuvirus amme3</taxon>
    </lineage>
</organism>
<protein>
    <submittedName>
        <fullName evidence="1">Uncharacterized protein</fullName>
    </submittedName>
</protein>
<evidence type="ECO:0000313" key="2">
    <source>
        <dbReference type="Proteomes" id="UP001438490"/>
    </source>
</evidence>